<gene>
    <name evidence="2" type="ORF">SPHA_9260</name>
</gene>
<proteinExistence type="predicted"/>
<keyword evidence="3" id="KW-1185">Reference proteome</keyword>
<keyword evidence="1" id="KW-0472">Membrane</keyword>
<feature type="transmembrane region" description="Helical" evidence="1">
    <location>
        <begin position="111"/>
        <end position="131"/>
    </location>
</feature>
<protein>
    <submittedName>
        <fullName evidence="2">Uncharacterized protein</fullName>
    </submittedName>
</protein>
<sequence>MSQRHYFYVLHSGRMIISAFLSLTTCKSVSYFHSPTPLSFFLPLFFSFLLFAIIFSLSFFCLLFSFLLFAIIFSLSFFSPSFFSLSFFSPSFFSLSFFSPSFFSLSFFSPSFFSLSFFSQSFFLFPSFLCYSKIDDDSSKLEDLGIGSAFRPMAEIFSSQNQVD</sequence>
<keyword evidence="1" id="KW-1133">Transmembrane helix</keyword>
<feature type="transmembrane region" description="Helical" evidence="1">
    <location>
        <begin position="44"/>
        <end position="75"/>
    </location>
</feature>
<keyword evidence="1" id="KW-0812">Transmembrane</keyword>
<name>A0A812B3B9_ACAPH</name>
<dbReference type="EMBL" id="CAHIKZ030000296">
    <property type="protein sequence ID" value="CAE1167173.1"/>
    <property type="molecule type" value="Genomic_DNA"/>
</dbReference>
<dbReference type="Proteomes" id="UP000597762">
    <property type="component" value="Unassembled WGS sequence"/>
</dbReference>
<reference evidence="2" key="1">
    <citation type="submission" date="2021-01" db="EMBL/GenBank/DDBJ databases">
        <authorList>
            <person name="Li R."/>
            <person name="Bekaert M."/>
        </authorList>
    </citation>
    <scope>NUCLEOTIDE SEQUENCE</scope>
    <source>
        <strain evidence="2">Farmed</strain>
    </source>
</reference>
<accession>A0A812B3B9</accession>
<evidence type="ECO:0000256" key="1">
    <source>
        <dbReference type="SAM" id="Phobius"/>
    </source>
</evidence>
<evidence type="ECO:0000313" key="3">
    <source>
        <dbReference type="Proteomes" id="UP000597762"/>
    </source>
</evidence>
<organism evidence="2 3">
    <name type="scientific">Acanthosepion pharaonis</name>
    <name type="common">Pharaoh cuttlefish</name>
    <name type="synonym">Sepia pharaonis</name>
    <dbReference type="NCBI Taxonomy" id="158019"/>
    <lineage>
        <taxon>Eukaryota</taxon>
        <taxon>Metazoa</taxon>
        <taxon>Spiralia</taxon>
        <taxon>Lophotrochozoa</taxon>
        <taxon>Mollusca</taxon>
        <taxon>Cephalopoda</taxon>
        <taxon>Coleoidea</taxon>
        <taxon>Decapodiformes</taxon>
        <taxon>Sepiida</taxon>
        <taxon>Sepiina</taxon>
        <taxon>Sepiidae</taxon>
        <taxon>Acanthosepion</taxon>
    </lineage>
</organism>
<comment type="caution">
    <text evidence="2">The sequence shown here is derived from an EMBL/GenBank/DDBJ whole genome shotgun (WGS) entry which is preliminary data.</text>
</comment>
<evidence type="ECO:0000313" key="2">
    <source>
        <dbReference type="EMBL" id="CAE1167173.1"/>
    </source>
</evidence>
<dbReference type="AlphaFoldDB" id="A0A812B3B9"/>